<organism evidence="2 3">
    <name type="scientific">Perkinsus olseni</name>
    <name type="common">Perkinsus atlanticus</name>
    <dbReference type="NCBI Taxonomy" id="32597"/>
    <lineage>
        <taxon>Eukaryota</taxon>
        <taxon>Sar</taxon>
        <taxon>Alveolata</taxon>
        <taxon>Perkinsozoa</taxon>
        <taxon>Perkinsea</taxon>
        <taxon>Perkinsida</taxon>
        <taxon>Perkinsidae</taxon>
        <taxon>Perkinsus</taxon>
    </lineage>
</organism>
<accession>A0A7J6PV92</accession>
<dbReference type="EMBL" id="JABANM010034162">
    <property type="protein sequence ID" value="KAF4700094.1"/>
    <property type="molecule type" value="Genomic_DNA"/>
</dbReference>
<dbReference type="Proteomes" id="UP000574390">
    <property type="component" value="Unassembled WGS sequence"/>
</dbReference>
<evidence type="ECO:0000313" key="2">
    <source>
        <dbReference type="EMBL" id="KAF4700094.1"/>
    </source>
</evidence>
<feature type="non-terminal residue" evidence="2">
    <location>
        <position position="119"/>
    </location>
</feature>
<comment type="caution">
    <text evidence="2">The sequence shown here is derived from an EMBL/GenBank/DDBJ whole genome shotgun (WGS) entry which is preliminary data.</text>
</comment>
<name>A0A7J6PV92_PEROL</name>
<feature type="region of interest" description="Disordered" evidence="1">
    <location>
        <begin position="72"/>
        <end position="95"/>
    </location>
</feature>
<reference evidence="2 3" key="1">
    <citation type="submission" date="2020-04" db="EMBL/GenBank/DDBJ databases">
        <title>Perkinsus olseni comparative genomics.</title>
        <authorList>
            <person name="Bogema D.R."/>
        </authorList>
    </citation>
    <scope>NUCLEOTIDE SEQUENCE [LARGE SCALE GENOMIC DNA]</scope>
    <source>
        <strain evidence="2">ATCC PRA-205</strain>
    </source>
</reference>
<protein>
    <submittedName>
        <fullName evidence="2">Uncharacterized protein</fullName>
    </submittedName>
</protein>
<evidence type="ECO:0000313" key="3">
    <source>
        <dbReference type="Proteomes" id="UP000574390"/>
    </source>
</evidence>
<proteinExistence type="predicted"/>
<dbReference type="AlphaFoldDB" id="A0A7J6PV92"/>
<sequence>EDTQHLRRVLSSTALLSASDSPTTDFDLSSETEDTHLMSPTQGWHERTECAVGQLLKTAAFTKSARDEALTTGQCRIPEDTSGHQPGYGSGGCKSGRLKKLITRLIDRLAHGARPTRKE</sequence>
<gene>
    <name evidence="2" type="ORF">FOZ62_024180</name>
</gene>
<feature type="region of interest" description="Disordered" evidence="1">
    <location>
        <begin position="18"/>
        <end position="43"/>
    </location>
</feature>
<evidence type="ECO:0000256" key="1">
    <source>
        <dbReference type="SAM" id="MobiDB-lite"/>
    </source>
</evidence>